<dbReference type="EMBL" id="CT868019">
    <property type="protein sequence ID" value="CAK62583.1"/>
    <property type="molecule type" value="Genomic_DNA"/>
</dbReference>
<organism evidence="2 3">
    <name type="scientific">Paramecium tetraurelia</name>
    <dbReference type="NCBI Taxonomy" id="5888"/>
    <lineage>
        <taxon>Eukaryota</taxon>
        <taxon>Sar</taxon>
        <taxon>Alveolata</taxon>
        <taxon>Ciliophora</taxon>
        <taxon>Intramacronucleata</taxon>
        <taxon>Oligohymenophorea</taxon>
        <taxon>Peniculida</taxon>
        <taxon>Parameciidae</taxon>
        <taxon>Paramecium</taxon>
    </lineage>
</organism>
<dbReference type="PROSITE" id="PS50082">
    <property type="entry name" value="WD_REPEATS_2"/>
    <property type="match status" value="1"/>
</dbReference>
<keyword evidence="1" id="KW-0853">WD repeat</keyword>
<dbReference type="STRING" id="5888.A0BVL6"/>
<dbReference type="SUPFAM" id="SSF50978">
    <property type="entry name" value="WD40 repeat-like"/>
    <property type="match status" value="1"/>
</dbReference>
<dbReference type="PANTHER" id="PTHR19920">
    <property type="entry name" value="WD40 PROTEIN CIAO1"/>
    <property type="match status" value="1"/>
</dbReference>
<dbReference type="InParanoid" id="A0BVL6"/>
<evidence type="ECO:0000313" key="3">
    <source>
        <dbReference type="Proteomes" id="UP000000600"/>
    </source>
</evidence>
<dbReference type="Gene3D" id="2.130.10.10">
    <property type="entry name" value="YVTN repeat-like/Quinoprotein amine dehydrogenase"/>
    <property type="match status" value="1"/>
</dbReference>
<feature type="repeat" description="WD" evidence="1">
    <location>
        <begin position="101"/>
        <end position="137"/>
    </location>
</feature>
<dbReference type="HOGENOM" id="CLU_019203_0_0_1"/>
<dbReference type="PANTHER" id="PTHR19920:SF0">
    <property type="entry name" value="CYTOSOLIC IRON-SULFUR PROTEIN ASSEMBLY PROTEIN CIAO1-RELATED"/>
    <property type="match status" value="1"/>
</dbReference>
<dbReference type="Proteomes" id="UP000000600">
    <property type="component" value="Unassembled WGS sequence"/>
</dbReference>
<dbReference type="RefSeq" id="XP_001429981.1">
    <property type="nucleotide sequence ID" value="XM_001429944.1"/>
</dbReference>
<dbReference type="OrthoDB" id="338631at2759"/>
<name>A0BVL6_PARTE</name>
<dbReference type="InterPro" id="IPR036322">
    <property type="entry name" value="WD40_repeat_dom_sf"/>
</dbReference>
<dbReference type="AlphaFoldDB" id="A0BVL6"/>
<proteinExistence type="predicted"/>
<dbReference type="GeneID" id="5015765"/>
<dbReference type="GO" id="GO:0071013">
    <property type="term" value="C:catalytic step 2 spliceosome"/>
    <property type="evidence" value="ECO:0000318"/>
    <property type="project" value="GO_Central"/>
</dbReference>
<dbReference type="InterPro" id="IPR015943">
    <property type="entry name" value="WD40/YVTN_repeat-like_dom_sf"/>
</dbReference>
<dbReference type="InterPro" id="IPR001680">
    <property type="entry name" value="WD40_rpt"/>
</dbReference>
<evidence type="ECO:0000313" key="2">
    <source>
        <dbReference type="EMBL" id="CAK62583.1"/>
    </source>
</evidence>
<dbReference type="KEGG" id="ptm:GSPATT00005829001"/>
<keyword evidence="3" id="KW-1185">Reference proteome</keyword>
<sequence>MFSTNQSFEKENTIYQDQWCGVIAIDEKYNFLLVGHKYAIKVFKLKNRALITLNLLFNHQDFVTSLSLMQKKSFFLSGSHDMKIAIISAHLMSNPKYIIKLASHMDSINHIVSHPIDQEMFISSSKDRTIKFWRIQSKISKKHCFQTINYHKQSVIKLSISEDGSTLISLGMDQLILVLMQQESFWIVKQKIYINKEGPNILFITNEMFIFQPYQGFLKDQSSENIWVYKLDKKNEQYSMNYSIQISDNSQGCIGSFPLFYNHEKRLLLFQNGNSLKIIKLYNLEKGEFNIEQVIFFNNSIQENPLRFICGAISKDWKYLVTWDNTSFCLQVRKYIGLESISIPLLMEQINI</sequence>
<evidence type="ECO:0000256" key="1">
    <source>
        <dbReference type="PROSITE-ProRule" id="PRU00221"/>
    </source>
</evidence>
<dbReference type="SMART" id="SM00320">
    <property type="entry name" value="WD40"/>
    <property type="match status" value="3"/>
</dbReference>
<accession>A0BVL6</accession>
<dbReference type="Pfam" id="PF00400">
    <property type="entry name" value="WD40"/>
    <property type="match status" value="2"/>
</dbReference>
<dbReference type="OMA" id="WDNTSFC"/>
<reference evidence="2 3" key="1">
    <citation type="journal article" date="2006" name="Nature">
        <title>Global trends of whole-genome duplications revealed by the ciliate Paramecium tetraurelia.</title>
        <authorList>
            <consortium name="Genoscope"/>
            <person name="Aury J.-M."/>
            <person name="Jaillon O."/>
            <person name="Duret L."/>
            <person name="Noel B."/>
            <person name="Jubin C."/>
            <person name="Porcel B.M."/>
            <person name="Segurens B."/>
            <person name="Daubin V."/>
            <person name="Anthouard V."/>
            <person name="Aiach N."/>
            <person name="Arnaiz O."/>
            <person name="Billaut A."/>
            <person name="Beisson J."/>
            <person name="Blanc I."/>
            <person name="Bouhouche K."/>
            <person name="Camara F."/>
            <person name="Duharcourt S."/>
            <person name="Guigo R."/>
            <person name="Gogendeau D."/>
            <person name="Katinka M."/>
            <person name="Keller A.-M."/>
            <person name="Kissmehl R."/>
            <person name="Klotz C."/>
            <person name="Koll F."/>
            <person name="Le Moue A."/>
            <person name="Lepere C."/>
            <person name="Malinsky S."/>
            <person name="Nowacki M."/>
            <person name="Nowak J.K."/>
            <person name="Plattner H."/>
            <person name="Poulain J."/>
            <person name="Ruiz F."/>
            <person name="Serrano V."/>
            <person name="Zagulski M."/>
            <person name="Dessen P."/>
            <person name="Betermier M."/>
            <person name="Weissenbach J."/>
            <person name="Scarpelli C."/>
            <person name="Schachter V."/>
            <person name="Sperling L."/>
            <person name="Meyer E."/>
            <person name="Cohen J."/>
            <person name="Wincker P."/>
        </authorList>
    </citation>
    <scope>NUCLEOTIDE SEQUENCE [LARGE SCALE GENOMIC DNA]</scope>
    <source>
        <strain evidence="2 3">Stock d4-2</strain>
    </source>
</reference>
<protein>
    <submittedName>
        <fullName evidence="2">Uncharacterized protein</fullName>
    </submittedName>
</protein>
<gene>
    <name evidence="2" type="ORF">GSPATT00005829001</name>
</gene>